<evidence type="ECO:0000256" key="3">
    <source>
        <dbReference type="ARBA" id="ARBA00022553"/>
    </source>
</evidence>
<feature type="domain" description="Histidine kinase" evidence="5">
    <location>
        <begin position="432"/>
        <end position="663"/>
    </location>
</feature>
<dbReference type="RefSeq" id="WP_315649431.1">
    <property type="nucleotide sequence ID" value="NZ_JAVXZY010000002.1"/>
</dbReference>
<dbReference type="CDD" id="cd00082">
    <property type="entry name" value="HisKA"/>
    <property type="match status" value="1"/>
</dbReference>
<evidence type="ECO:0000256" key="1">
    <source>
        <dbReference type="ARBA" id="ARBA00000085"/>
    </source>
</evidence>
<feature type="compositionally biased region" description="Basic and acidic residues" evidence="4">
    <location>
        <begin position="675"/>
        <end position="684"/>
    </location>
</feature>
<dbReference type="PANTHER" id="PTHR43065">
    <property type="entry name" value="SENSOR HISTIDINE KINASE"/>
    <property type="match status" value="1"/>
</dbReference>
<dbReference type="InterPro" id="IPR036097">
    <property type="entry name" value="HisK_dim/P_sf"/>
</dbReference>
<dbReference type="InterPro" id="IPR004358">
    <property type="entry name" value="Sig_transdc_His_kin-like_C"/>
</dbReference>
<evidence type="ECO:0000313" key="6">
    <source>
        <dbReference type="EMBL" id="MDT8998937.1"/>
    </source>
</evidence>
<evidence type="ECO:0000256" key="2">
    <source>
        <dbReference type="ARBA" id="ARBA00012438"/>
    </source>
</evidence>
<dbReference type="PROSITE" id="PS50109">
    <property type="entry name" value="HIS_KIN"/>
    <property type="match status" value="1"/>
</dbReference>
<sequence length="697" mass="76436">MPRGVADELVRLNRLSPSPEQSLELEALALLFRPQDAGYSAQSALAQVTLLLGRCQTAQAALAEAAAWRALQWHQMQLKLFKPALHSAAMAAALYDREGEAELSIAMRAGRCKVLYMAEMYPELRQTAAELLSESATIGPKTLHLVLNSAATAAYYLAIEIDAERLYSDEPERAAALNAQATALWDECLRHHRAALQLADTHGLVPQNYFSHVNLAVVCATLGLPDECRLHMAALGEADVDENHVPGWWQWREHCEVLLLCHSAGPAEAMAALLAAEQRLAAAPNRITGVMEATLQAIERFGQRWGFYDEALRASMAHLQSQRQLTRDLGKALDDTAVAVMEQPRLLHENAELARQGSALESSLLQRNAELSNTLGRLQAEASIRHAAEAALQAAHDELEQQVAARTAELEQAMLTLMQQEKQLALSRMVAGMAHEMNTPLDNARMATSAIQERSRELKAMLAQGGLRRVQLQQLLQALEQGGDLMGRALARVSHLLQRFRSLAQHQGREQSAEFDLVELLLATAQSWQNLLHQQAVRLQLELPDDAPLRGYPDAIRQVLQQLLENSLQHGLRERSDGLITLRLQPCPDQLELAWADNGCGISAEHLPHVFEPFFTTQLGRSGTGLGLASVHSLVVDLMGGQLCLDSEPGQGTCITITLPRACPAELDEHAISATKRTDNKVDSPTHAQADCLGAQR</sequence>
<dbReference type="GO" id="GO:0016301">
    <property type="term" value="F:kinase activity"/>
    <property type="evidence" value="ECO:0007669"/>
    <property type="project" value="UniProtKB-KW"/>
</dbReference>
<evidence type="ECO:0000256" key="4">
    <source>
        <dbReference type="SAM" id="MobiDB-lite"/>
    </source>
</evidence>
<dbReference type="EMBL" id="JAVXZY010000002">
    <property type="protein sequence ID" value="MDT8998937.1"/>
    <property type="molecule type" value="Genomic_DNA"/>
</dbReference>
<dbReference type="SUPFAM" id="SSF55874">
    <property type="entry name" value="ATPase domain of HSP90 chaperone/DNA topoisomerase II/histidine kinase"/>
    <property type="match status" value="1"/>
</dbReference>
<keyword evidence="6" id="KW-0808">Transferase</keyword>
<evidence type="ECO:0000259" key="5">
    <source>
        <dbReference type="PROSITE" id="PS50109"/>
    </source>
</evidence>
<dbReference type="SMART" id="SM00387">
    <property type="entry name" value="HATPase_c"/>
    <property type="match status" value="1"/>
</dbReference>
<reference evidence="6" key="1">
    <citation type="submission" date="2023-09" db="EMBL/GenBank/DDBJ databases">
        <title>Paucibacter sp. APW11 Genome sequencing and assembly.</title>
        <authorList>
            <person name="Kim I."/>
        </authorList>
    </citation>
    <scope>NUCLEOTIDE SEQUENCE</scope>
    <source>
        <strain evidence="6">APW11</strain>
    </source>
</reference>
<dbReference type="InterPro" id="IPR036890">
    <property type="entry name" value="HATPase_C_sf"/>
</dbReference>
<dbReference type="InterPro" id="IPR005467">
    <property type="entry name" value="His_kinase_dom"/>
</dbReference>
<organism evidence="6 7">
    <name type="scientific">Roseateles aquae</name>
    <dbReference type="NCBI Taxonomy" id="3077235"/>
    <lineage>
        <taxon>Bacteria</taxon>
        <taxon>Pseudomonadati</taxon>
        <taxon>Pseudomonadota</taxon>
        <taxon>Betaproteobacteria</taxon>
        <taxon>Burkholderiales</taxon>
        <taxon>Sphaerotilaceae</taxon>
        <taxon>Roseateles</taxon>
    </lineage>
</organism>
<keyword evidence="3" id="KW-0597">Phosphoprotein</keyword>
<proteinExistence type="predicted"/>
<dbReference type="PRINTS" id="PR00344">
    <property type="entry name" value="BCTRLSENSOR"/>
</dbReference>
<evidence type="ECO:0000313" key="7">
    <source>
        <dbReference type="Proteomes" id="UP001246372"/>
    </source>
</evidence>
<feature type="region of interest" description="Disordered" evidence="4">
    <location>
        <begin position="675"/>
        <end position="697"/>
    </location>
</feature>
<gene>
    <name evidence="6" type="ORF">RQP53_06615</name>
</gene>
<dbReference type="Gene3D" id="1.10.287.130">
    <property type="match status" value="1"/>
</dbReference>
<keyword evidence="7" id="KW-1185">Reference proteome</keyword>
<comment type="caution">
    <text evidence="6">The sequence shown here is derived from an EMBL/GenBank/DDBJ whole genome shotgun (WGS) entry which is preliminary data.</text>
</comment>
<comment type="catalytic activity">
    <reaction evidence="1">
        <text>ATP + protein L-histidine = ADP + protein N-phospho-L-histidine.</text>
        <dbReference type="EC" id="2.7.13.3"/>
    </reaction>
</comment>
<protein>
    <recommendedName>
        <fullName evidence="2">histidine kinase</fullName>
        <ecNumber evidence="2">2.7.13.3</ecNumber>
    </recommendedName>
</protein>
<dbReference type="Proteomes" id="UP001246372">
    <property type="component" value="Unassembled WGS sequence"/>
</dbReference>
<dbReference type="SUPFAM" id="SSF47384">
    <property type="entry name" value="Homodimeric domain of signal transducing histidine kinase"/>
    <property type="match status" value="1"/>
</dbReference>
<dbReference type="EC" id="2.7.13.3" evidence="2"/>
<dbReference type="Pfam" id="PF02518">
    <property type="entry name" value="HATPase_c"/>
    <property type="match status" value="1"/>
</dbReference>
<accession>A0ABU3P8P6</accession>
<dbReference type="InterPro" id="IPR003661">
    <property type="entry name" value="HisK_dim/P_dom"/>
</dbReference>
<name>A0ABU3P8P6_9BURK</name>
<dbReference type="InterPro" id="IPR003594">
    <property type="entry name" value="HATPase_dom"/>
</dbReference>
<keyword evidence="6" id="KW-0418">Kinase</keyword>
<dbReference type="Gene3D" id="3.30.565.10">
    <property type="entry name" value="Histidine kinase-like ATPase, C-terminal domain"/>
    <property type="match status" value="1"/>
</dbReference>